<name>A0A0F9UB75_9ZZZZ</name>
<organism evidence="2">
    <name type="scientific">marine sediment metagenome</name>
    <dbReference type="NCBI Taxonomy" id="412755"/>
    <lineage>
        <taxon>unclassified sequences</taxon>
        <taxon>metagenomes</taxon>
        <taxon>ecological metagenomes</taxon>
    </lineage>
</organism>
<sequence length="266" mass="30228">MVKQFRILAYMFQYLLQRLAFAIFGLAALALTIFTIMAAVGQLAWIEIPLNYNGQSVENAGMYAQIALTVLAIGICFFIPTNRRIMQLENSHRKFSINMNDVSRAYAAVHAADRASTFQMSSEFDAVRERLSYLRDHPDLSTLEPGLLEVAAQMSHISKELATLYADDKIERARSFLKQRQEEVDLFNSRLDQAKGISNEMKHWLHEVELEESVASAQLERLRAEMREVMPELGIERIVAADGMSDTNDGRDHDNRVIEMQPKAAE</sequence>
<comment type="caution">
    <text evidence="2">The sequence shown here is derived from an EMBL/GenBank/DDBJ whole genome shotgun (WGS) entry which is preliminary data.</text>
</comment>
<evidence type="ECO:0008006" key="3">
    <source>
        <dbReference type="Google" id="ProtNLM"/>
    </source>
</evidence>
<keyword evidence="1" id="KW-1133">Transmembrane helix</keyword>
<dbReference type="EMBL" id="LAZR01000759">
    <property type="protein sequence ID" value="KKN58521.1"/>
    <property type="molecule type" value="Genomic_DNA"/>
</dbReference>
<evidence type="ECO:0000256" key="1">
    <source>
        <dbReference type="SAM" id="Phobius"/>
    </source>
</evidence>
<accession>A0A0F9UB75</accession>
<feature type="transmembrane region" description="Helical" evidence="1">
    <location>
        <begin position="60"/>
        <end position="79"/>
    </location>
</feature>
<gene>
    <name evidence="2" type="ORF">LCGC14_0551480</name>
</gene>
<proteinExistence type="predicted"/>
<keyword evidence="1" id="KW-0472">Membrane</keyword>
<reference evidence="2" key="1">
    <citation type="journal article" date="2015" name="Nature">
        <title>Complex archaea that bridge the gap between prokaryotes and eukaryotes.</title>
        <authorList>
            <person name="Spang A."/>
            <person name="Saw J.H."/>
            <person name="Jorgensen S.L."/>
            <person name="Zaremba-Niedzwiedzka K."/>
            <person name="Martijn J."/>
            <person name="Lind A.E."/>
            <person name="van Eijk R."/>
            <person name="Schleper C."/>
            <person name="Guy L."/>
            <person name="Ettema T.J."/>
        </authorList>
    </citation>
    <scope>NUCLEOTIDE SEQUENCE</scope>
</reference>
<keyword evidence="1" id="KW-0812">Transmembrane</keyword>
<dbReference type="AlphaFoldDB" id="A0A0F9UB75"/>
<evidence type="ECO:0000313" key="2">
    <source>
        <dbReference type="EMBL" id="KKN58521.1"/>
    </source>
</evidence>
<protein>
    <recommendedName>
        <fullName evidence="3">DNA repair protein</fullName>
    </recommendedName>
</protein>
<feature type="transmembrane region" description="Helical" evidence="1">
    <location>
        <begin position="21"/>
        <end position="40"/>
    </location>
</feature>